<sequence length="90" mass="9654">MYINCTTRGRARGAARAGRDRSQEETEAPARRGGASIARLARGRAAYDGSARKTRGTYGAFARSPAVSRSREAMPLSPSIDPEMPELAID</sequence>
<evidence type="ECO:0000313" key="3">
    <source>
        <dbReference type="Proteomes" id="UP000000763"/>
    </source>
</evidence>
<dbReference type="Proteomes" id="UP000000763">
    <property type="component" value="Chromosome 2"/>
</dbReference>
<name>Q6EU40_ORYSJ</name>
<organism evidence="2 3">
    <name type="scientific">Oryza sativa subsp. japonica</name>
    <name type="common">Rice</name>
    <dbReference type="NCBI Taxonomy" id="39947"/>
    <lineage>
        <taxon>Eukaryota</taxon>
        <taxon>Viridiplantae</taxon>
        <taxon>Streptophyta</taxon>
        <taxon>Embryophyta</taxon>
        <taxon>Tracheophyta</taxon>
        <taxon>Spermatophyta</taxon>
        <taxon>Magnoliopsida</taxon>
        <taxon>Liliopsida</taxon>
        <taxon>Poales</taxon>
        <taxon>Poaceae</taxon>
        <taxon>BOP clade</taxon>
        <taxon>Oryzoideae</taxon>
        <taxon>Oryzeae</taxon>
        <taxon>Oryzinae</taxon>
        <taxon>Oryza</taxon>
        <taxon>Oryza sativa</taxon>
    </lineage>
</organism>
<proteinExistence type="predicted"/>
<evidence type="ECO:0000313" key="2">
    <source>
        <dbReference type="EMBL" id="BAD27829.1"/>
    </source>
</evidence>
<gene>
    <name evidence="2" type="primary">OJ1123_G04.5</name>
</gene>
<dbReference type="EMBL" id="AP004178">
    <property type="protein sequence ID" value="BAD27829.1"/>
    <property type="molecule type" value="Genomic_DNA"/>
</dbReference>
<evidence type="ECO:0000256" key="1">
    <source>
        <dbReference type="SAM" id="MobiDB-lite"/>
    </source>
</evidence>
<accession>Q6EU40</accession>
<feature type="region of interest" description="Disordered" evidence="1">
    <location>
        <begin position="63"/>
        <end position="90"/>
    </location>
</feature>
<dbReference type="AlphaFoldDB" id="Q6EU40"/>
<reference evidence="3" key="2">
    <citation type="journal article" date="2008" name="Nucleic Acids Res.">
        <title>The rice annotation project database (RAP-DB): 2008 update.</title>
        <authorList>
            <consortium name="The rice annotation project (RAP)"/>
        </authorList>
    </citation>
    <scope>GENOME REANNOTATION</scope>
    <source>
        <strain evidence="3">cv. Nipponbare</strain>
    </source>
</reference>
<feature type="region of interest" description="Disordered" evidence="1">
    <location>
        <begin position="1"/>
        <end position="37"/>
    </location>
</feature>
<feature type="compositionally biased region" description="Basic and acidic residues" evidence="1">
    <location>
        <begin position="17"/>
        <end position="30"/>
    </location>
</feature>
<reference evidence="3" key="1">
    <citation type="journal article" date="2005" name="Nature">
        <title>The map-based sequence of the rice genome.</title>
        <authorList>
            <consortium name="International rice genome sequencing project (IRGSP)"/>
            <person name="Matsumoto T."/>
            <person name="Wu J."/>
            <person name="Kanamori H."/>
            <person name="Katayose Y."/>
            <person name="Fujisawa M."/>
            <person name="Namiki N."/>
            <person name="Mizuno H."/>
            <person name="Yamamoto K."/>
            <person name="Antonio B.A."/>
            <person name="Baba T."/>
            <person name="Sakata K."/>
            <person name="Nagamura Y."/>
            <person name="Aoki H."/>
            <person name="Arikawa K."/>
            <person name="Arita K."/>
            <person name="Bito T."/>
            <person name="Chiden Y."/>
            <person name="Fujitsuka N."/>
            <person name="Fukunaka R."/>
            <person name="Hamada M."/>
            <person name="Harada C."/>
            <person name="Hayashi A."/>
            <person name="Hijishita S."/>
            <person name="Honda M."/>
            <person name="Hosokawa S."/>
            <person name="Ichikawa Y."/>
            <person name="Idonuma A."/>
            <person name="Iijima M."/>
            <person name="Ikeda M."/>
            <person name="Ikeno M."/>
            <person name="Ito K."/>
            <person name="Ito S."/>
            <person name="Ito T."/>
            <person name="Ito Y."/>
            <person name="Ito Y."/>
            <person name="Iwabuchi A."/>
            <person name="Kamiya K."/>
            <person name="Karasawa W."/>
            <person name="Kurita K."/>
            <person name="Katagiri S."/>
            <person name="Kikuta A."/>
            <person name="Kobayashi H."/>
            <person name="Kobayashi N."/>
            <person name="Machita K."/>
            <person name="Maehara T."/>
            <person name="Masukawa M."/>
            <person name="Mizubayashi T."/>
            <person name="Mukai Y."/>
            <person name="Nagasaki H."/>
            <person name="Nagata Y."/>
            <person name="Naito S."/>
            <person name="Nakashima M."/>
            <person name="Nakama Y."/>
            <person name="Nakamichi Y."/>
            <person name="Nakamura M."/>
            <person name="Meguro A."/>
            <person name="Negishi M."/>
            <person name="Ohta I."/>
            <person name="Ohta T."/>
            <person name="Okamoto M."/>
            <person name="Ono N."/>
            <person name="Saji S."/>
            <person name="Sakaguchi M."/>
            <person name="Sakai K."/>
            <person name="Shibata M."/>
            <person name="Shimokawa T."/>
            <person name="Song J."/>
            <person name="Takazaki Y."/>
            <person name="Terasawa K."/>
            <person name="Tsugane M."/>
            <person name="Tsuji K."/>
            <person name="Ueda S."/>
            <person name="Waki K."/>
            <person name="Yamagata H."/>
            <person name="Yamamoto M."/>
            <person name="Yamamoto S."/>
            <person name="Yamane H."/>
            <person name="Yoshiki S."/>
            <person name="Yoshihara R."/>
            <person name="Yukawa K."/>
            <person name="Zhong H."/>
            <person name="Yano M."/>
            <person name="Yuan Q."/>
            <person name="Ouyang S."/>
            <person name="Liu J."/>
            <person name="Jones K.M."/>
            <person name="Gansberger K."/>
            <person name="Moffat K."/>
            <person name="Hill J."/>
            <person name="Bera J."/>
            <person name="Fadrosh D."/>
            <person name="Jin S."/>
            <person name="Johri S."/>
            <person name="Kim M."/>
            <person name="Overton L."/>
            <person name="Reardon M."/>
            <person name="Tsitrin T."/>
            <person name="Vuong H."/>
            <person name="Weaver B."/>
            <person name="Ciecko A."/>
            <person name="Tallon L."/>
            <person name="Jackson J."/>
            <person name="Pai G."/>
            <person name="Aken S.V."/>
            <person name="Utterback T."/>
            <person name="Reidmuller S."/>
            <person name="Feldblyum T."/>
            <person name="Hsiao J."/>
            <person name="Zismann V."/>
            <person name="Iobst S."/>
            <person name="de Vazeille A.R."/>
            <person name="Buell C.R."/>
            <person name="Ying K."/>
            <person name="Li Y."/>
            <person name="Lu T."/>
            <person name="Huang Y."/>
            <person name="Zhao Q."/>
            <person name="Feng Q."/>
            <person name="Zhang L."/>
            <person name="Zhu J."/>
            <person name="Weng Q."/>
            <person name="Mu J."/>
            <person name="Lu Y."/>
            <person name="Fan D."/>
            <person name="Liu Y."/>
            <person name="Guan J."/>
            <person name="Zhang Y."/>
            <person name="Yu S."/>
            <person name="Liu X."/>
            <person name="Zhang Y."/>
            <person name="Hong G."/>
            <person name="Han B."/>
            <person name="Choisne N."/>
            <person name="Demange N."/>
            <person name="Orjeda G."/>
            <person name="Samain S."/>
            <person name="Cattolico L."/>
            <person name="Pelletier E."/>
            <person name="Couloux A."/>
            <person name="Segurens B."/>
            <person name="Wincker P."/>
            <person name="D'Hont A."/>
            <person name="Scarpelli C."/>
            <person name="Weissenbach J."/>
            <person name="Salanoubat M."/>
            <person name="Quetier F."/>
            <person name="Yu Y."/>
            <person name="Kim H.R."/>
            <person name="Rambo T."/>
            <person name="Currie J."/>
            <person name="Collura K."/>
            <person name="Luo M."/>
            <person name="Yang T."/>
            <person name="Ammiraju J.S.S."/>
            <person name="Engler F."/>
            <person name="Soderlund C."/>
            <person name="Wing R.A."/>
            <person name="Palmer L.E."/>
            <person name="de la Bastide M."/>
            <person name="Spiegel L."/>
            <person name="Nascimento L."/>
            <person name="Zutavern T."/>
            <person name="O'Shaughnessy A."/>
            <person name="Dike S."/>
            <person name="Dedhia N."/>
            <person name="Preston R."/>
            <person name="Balija V."/>
            <person name="McCombie W.R."/>
            <person name="Chow T."/>
            <person name="Chen H."/>
            <person name="Chung M."/>
            <person name="Chen C."/>
            <person name="Shaw J."/>
            <person name="Wu H."/>
            <person name="Hsiao K."/>
            <person name="Chao Y."/>
            <person name="Chu M."/>
            <person name="Cheng C."/>
            <person name="Hour A."/>
            <person name="Lee P."/>
            <person name="Lin S."/>
            <person name="Lin Y."/>
            <person name="Liou J."/>
            <person name="Liu S."/>
            <person name="Hsing Y."/>
            <person name="Raghuvanshi S."/>
            <person name="Mohanty A."/>
            <person name="Bharti A.K."/>
            <person name="Gaur A."/>
            <person name="Gupta V."/>
            <person name="Kumar D."/>
            <person name="Ravi V."/>
            <person name="Vij S."/>
            <person name="Kapur A."/>
            <person name="Khurana P."/>
            <person name="Khurana P."/>
            <person name="Khurana J.P."/>
            <person name="Tyagi A.K."/>
            <person name="Gaikwad K."/>
            <person name="Singh A."/>
            <person name="Dalal V."/>
            <person name="Srivastava S."/>
            <person name="Dixit A."/>
            <person name="Pal A.K."/>
            <person name="Ghazi I.A."/>
            <person name="Yadav M."/>
            <person name="Pandit A."/>
            <person name="Bhargava A."/>
            <person name="Sureshbabu K."/>
            <person name="Batra K."/>
            <person name="Sharma T.R."/>
            <person name="Mohapatra T."/>
            <person name="Singh N.K."/>
            <person name="Messing J."/>
            <person name="Nelson A.B."/>
            <person name="Fuks G."/>
            <person name="Kavchok S."/>
            <person name="Keizer G."/>
            <person name="Linton E."/>
            <person name="Llaca V."/>
            <person name="Song R."/>
            <person name="Tanyolac B."/>
            <person name="Young S."/>
            <person name="Ho-Il K."/>
            <person name="Hahn J.H."/>
            <person name="Sangsakoo G."/>
            <person name="Vanavichit A."/>
            <person name="de Mattos Luiz.A.T."/>
            <person name="Zimmer P.D."/>
            <person name="Malone G."/>
            <person name="Dellagostin O."/>
            <person name="de Oliveira A.C."/>
            <person name="Bevan M."/>
            <person name="Bancroft I."/>
            <person name="Minx P."/>
            <person name="Cordum H."/>
            <person name="Wilson R."/>
            <person name="Cheng Z."/>
            <person name="Jin W."/>
            <person name="Jiang J."/>
            <person name="Leong S.A."/>
            <person name="Iwama H."/>
            <person name="Gojobori T."/>
            <person name="Itoh T."/>
            <person name="Niimura Y."/>
            <person name="Fujii Y."/>
            <person name="Habara T."/>
            <person name="Sakai H."/>
            <person name="Sato Y."/>
            <person name="Wilson G."/>
            <person name="Kumar K."/>
            <person name="McCouch S."/>
            <person name="Juretic N."/>
            <person name="Hoen D."/>
            <person name="Wright S."/>
            <person name="Bruskiewich R."/>
            <person name="Bureau T."/>
            <person name="Miyao A."/>
            <person name="Hirochika H."/>
            <person name="Nishikawa T."/>
            <person name="Kadowaki K."/>
            <person name="Sugiura M."/>
            <person name="Burr B."/>
            <person name="Sasaki T."/>
        </authorList>
    </citation>
    <scope>NUCLEOTIDE SEQUENCE [LARGE SCALE GENOMIC DNA]</scope>
    <source>
        <strain evidence="3">cv. Nipponbare</strain>
    </source>
</reference>
<protein>
    <submittedName>
        <fullName evidence="2">Uncharacterized protein</fullName>
    </submittedName>
</protein>